<keyword evidence="7" id="KW-0472">Membrane</keyword>
<comment type="caution">
    <text evidence="7">Lacks conserved residue(s) required for the propagation of feature annotation.</text>
</comment>
<evidence type="ECO:0000259" key="8">
    <source>
        <dbReference type="Pfam" id="PF10502"/>
    </source>
</evidence>
<dbReference type="InterPro" id="IPR019533">
    <property type="entry name" value="Peptidase_S26"/>
</dbReference>
<feature type="transmembrane region" description="Helical" evidence="7">
    <location>
        <begin position="12"/>
        <end position="28"/>
    </location>
</feature>
<dbReference type="CDD" id="cd06530">
    <property type="entry name" value="S26_SPase_I"/>
    <property type="match status" value="2"/>
</dbReference>
<keyword evidence="7" id="KW-1133">Transmembrane helix</keyword>
<dbReference type="InterPro" id="IPR019758">
    <property type="entry name" value="Pept_S26A_signal_pept_1_CS"/>
</dbReference>
<dbReference type="Pfam" id="PF10502">
    <property type="entry name" value="Peptidase_S26"/>
    <property type="match status" value="2"/>
</dbReference>
<name>A0A9D2IEW9_9BACT</name>
<dbReference type="SUPFAM" id="SSF51306">
    <property type="entry name" value="LexA/Signal peptidase"/>
    <property type="match status" value="1"/>
</dbReference>
<feature type="domain" description="Peptidase S26" evidence="8">
    <location>
        <begin position="407"/>
        <end position="442"/>
    </location>
</feature>
<evidence type="ECO:0000256" key="6">
    <source>
        <dbReference type="PIRSR" id="PIRSR600223-1"/>
    </source>
</evidence>
<dbReference type="Proteomes" id="UP000824259">
    <property type="component" value="Unassembled WGS sequence"/>
</dbReference>
<proteinExistence type="inferred from homology"/>
<evidence type="ECO:0000256" key="5">
    <source>
        <dbReference type="ARBA" id="ARBA00022801"/>
    </source>
</evidence>
<dbReference type="GO" id="GO:0006465">
    <property type="term" value="P:signal peptide processing"/>
    <property type="evidence" value="ECO:0007669"/>
    <property type="project" value="InterPro"/>
</dbReference>
<reference evidence="9" key="1">
    <citation type="journal article" date="2021" name="PeerJ">
        <title>Extensive microbial diversity within the chicken gut microbiome revealed by metagenomics and culture.</title>
        <authorList>
            <person name="Gilroy R."/>
            <person name="Ravi A."/>
            <person name="Getino M."/>
            <person name="Pursley I."/>
            <person name="Horton D.L."/>
            <person name="Alikhan N.F."/>
            <person name="Baker D."/>
            <person name="Gharbi K."/>
            <person name="Hall N."/>
            <person name="Watson M."/>
            <person name="Adriaenssens E.M."/>
            <person name="Foster-Nyarko E."/>
            <person name="Jarju S."/>
            <person name="Secka A."/>
            <person name="Antonio M."/>
            <person name="Oren A."/>
            <person name="Chaudhuri R.R."/>
            <person name="La Ragione R."/>
            <person name="Hildebrand F."/>
            <person name="Pallen M.J."/>
        </authorList>
    </citation>
    <scope>NUCLEOTIDE SEQUENCE</scope>
    <source>
        <strain evidence="9">CHK169-11906</strain>
    </source>
</reference>
<dbReference type="EMBL" id="DWYR01000009">
    <property type="protein sequence ID" value="HJA98712.1"/>
    <property type="molecule type" value="Genomic_DNA"/>
</dbReference>
<accession>A0A9D2IEW9</accession>
<dbReference type="GO" id="GO:0009003">
    <property type="term" value="F:signal peptidase activity"/>
    <property type="evidence" value="ECO:0007669"/>
    <property type="project" value="UniProtKB-EC"/>
</dbReference>
<dbReference type="PANTHER" id="PTHR43390:SF1">
    <property type="entry name" value="CHLOROPLAST PROCESSING PEPTIDASE"/>
    <property type="match status" value="1"/>
</dbReference>
<dbReference type="InterPro" id="IPR036286">
    <property type="entry name" value="LexA/Signal_pep-like_sf"/>
</dbReference>
<comment type="caution">
    <text evidence="9">The sequence shown here is derived from an EMBL/GenBank/DDBJ whole genome shotgun (WGS) entry which is preliminary data.</text>
</comment>
<evidence type="ECO:0000256" key="2">
    <source>
        <dbReference type="ARBA" id="ARBA00009370"/>
    </source>
</evidence>
<evidence type="ECO:0000313" key="10">
    <source>
        <dbReference type="Proteomes" id="UP000824259"/>
    </source>
</evidence>
<dbReference type="GO" id="GO:0004252">
    <property type="term" value="F:serine-type endopeptidase activity"/>
    <property type="evidence" value="ECO:0007669"/>
    <property type="project" value="InterPro"/>
</dbReference>
<dbReference type="PANTHER" id="PTHR43390">
    <property type="entry name" value="SIGNAL PEPTIDASE I"/>
    <property type="match status" value="1"/>
</dbReference>
<dbReference type="Gene3D" id="2.10.109.10">
    <property type="entry name" value="Umud Fragment, subunit A"/>
    <property type="match status" value="2"/>
</dbReference>
<dbReference type="PROSITE" id="PS00761">
    <property type="entry name" value="SPASE_I_3"/>
    <property type="match status" value="1"/>
</dbReference>
<dbReference type="GO" id="GO:0016020">
    <property type="term" value="C:membrane"/>
    <property type="evidence" value="ECO:0007669"/>
    <property type="project" value="UniProtKB-SubCell"/>
</dbReference>
<comment type="catalytic activity">
    <reaction evidence="1 7">
        <text>Cleavage of hydrophobic, N-terminal signal or leader sequences from secreted and periplasmic proteins.</text>
        <dbReference type="EC" id="3.4.21.89"/>
    </reaction>
</comment>
<dbReference type="EC" id="3.4.21.89" evidence="3 7"/>
<dbReference type="PRINTS" id="PR00727">
    <property type="entry name" value="LEADERPTASE"/>
</dbReference>
<evidence type="ECO:0000256" key="7">
    <source>
        <dbReference type="RuleBase" id="RU362042"/>
    </source>
</evidence>
<dbReference type="InterPro" id="IPR000223">
    <property type="entry name" value="Pept_S26A_signal_pept_1"/>
</dbReference>
<reference evidence="9" key="2">
    <citation type="submission" date="2021-04" db="EMBL/GenBank/DDBJ databases">
        <authorList>
            <person name="Gilroy R."/>
        </authorList>
    </citation>
    <scope>NUCLEOTIDE SEQUENCE</scope>
    <source>
        <strain evidence="9">CHK169-11906</strain>
    </source>
</reference>
<dbReference type="NCBIfam" id="TIGR02227">
    <property type="entry name" value="sigpep_I_bact"/>
    <property type="match status" value="2"/>
</dbReference>
<evidence type="ECO:0000256" key="1">
    <source>
        <dbReference type="ARBA" id="ARBA00000677"/>
    </source>
</evidence>
<feature type="active site" evidence="6">
    <location>
        <position position="229"/>
    </location>
</feature>
<feature type="domain" description="Peptidase S26" evidence="8">
    <location>
        <begin position="74"/>
        <end position="259"/>
    </location>
</feature>
<evidence type="ECO:0000256" key="3">
    <source>
        <dbReference type="ARBA" id="ARBA00013208"/>
    </source>
</evidence>
<evidence type="ECO:0000256" key="4">
    <source>
        <dbReference type="ARBA" id="ARBA00019232"/>
    </source>
</evidence>
<keyword evidence="7" id="KW-0812">Transmembrane</keyword>
<comment type="subcellular location">
    <subcellularLocation>
        <location evidence="7">Membrane</location>
        <topology evidence="7">Single-pass type II membrane protein</topology>
    </subcellularLocation>
</comment>
<protein>
    <recommendedName>
        <fullName evidence="4 7">Signal peptidase I</fullName>
        <ecNumber evidence="3 7">3.4.21.89</ecNumber>
    </recommendedName>
</protein>
<feature type="active site" evidence="6">
    <location>
        <position position="103"/>
    </location>
</feature>
<comment type="similarity">
    <text evidence="2 7">Belongs to the peptidase S26 family.</text>
</comment>
<dbReference type="AlphaFoldDB" id="A0A9D2IEW9"/>
<keyword evidence="5 7" id="KW-0378">Hydrolase</keyword>
<feature type="transmembrane region" description="Helical" evidence="7">
    <location>
        <begin position="72"/>
        <end position="98"/>
    </location>
</feature>
<keyword evidence="7" id="KW-0645">Protease</keyword>
<sequence>MNKIKAFFRNKWVGFTLASILYLLWFVVWTGNLWFLLGLPIIFDLYISRLFYRYVWHHNAELCRKSKTYKAVYEWVNAIIFATIVASLVHLFFFQMYVIPSSSMENSLLIGDYLYVSKVAYGPQMPNTPVAFPFVHHTMPFSKTKKSFSECIRWPYHRLKGMGSIERNDVVVFNFPAGDTVLLERQEVSYYDMLRDYQRTFGREEGRKRLQQEYTIITRPVDKRENYIKRCVGLPGDTLQIIDTDIYIDGVHQELIEQRQFLYRTATPISDYALEKLNISECTYTDEYGRERAVPSLYFMTDASKAELDRLDKQARESGHGEVIDARKQVATTPTDVFPQDYRYAWNQDNYGPIWIPQKGATITLTTDNLPLYRRIIETYEGNRLEVSDDGQILINGVATDSYTFRMNYYWMMGDNRHNSADSRFWGFVPEDHVVGKASFIWLSLDRNKSFPGNIRWSRMFTKVK</sequence>
<gene>
    <name evidence="9" type="primary">lepB</name>
    <name evidence="9" type="ORF">H9779_03820</name>
</gene>
<feature type="transmembrane region" description="Helical" evidence="7">
    <location>
        <begin position="34"/>
        <end position="52"/>
    </location>
</feature>
<organism evidence="9 10">
    <name type="scientific">Candidatus Alistipes avicola</name>
    <dbReference type="NCBI Taxonomy" id="2838432"/>
    <lineage>
        <taxon>Bacteria</taxon>
        <taxon>Pseudomonadati</taxon>
        <taxon>Bacteroidota</taxon>
        <taxon>Bacteroidia</taxon>
        <taxon>Bacteroidales</taxon>
        <taxon>Rikenellaceae</taxon>
        <taxon>Alistipes</taxon>
    </lineage>
</organism>
<evidence type="ECO:0000313" key="9">
    <source>
        <dbReference type="EMBL" id="HJA98712.1"/>
    </source>
</evidence>